<keyword evidence="4 7" id="KW-0812">Transmembrane</keyword>
<dbReference type="GO" id="GO:0043190">
    <property type="term" value="C:ATP-binding cassette (ABC) transporter complex"/>
    <property type="evidence" value="ECO:0007669"/>
    <property type="project" value="InterPro"/>
</dbReference>
<evidence type="ECO:0000256" key="7">
    <source>
        <dbReference type="SAM" id="Phobius"/>
    </source>
</evidence>
<evidence type="ECO:0000256" key="6">
    <source>
        <dbReference type="ARBA" id="ARBA00023136"/>
    </source>
</evidence>
<dbReference type="PANTHER" id="PTHR34857">
    <property type="entry name" value="SLL0384 PROTEIN"/>
    <property type="match status" value="1"/>
</dbReference>
<organism evidence="8 9">
    <name type="scientific">Enterovibrio nigricans DSM 22720</name>
    <dbReference type="NCBI Taxonomy" id="1121868"/>
    <lineage>
        <taxon>Bacteria</taxon>
        <taxon>Pseudomonadati</taxon>
        <taxon>Pseudomonadota</taxon>
        <taxon>Gammaproteobacteria</taxon>
        <taxon>Vibrionales</taxon>
        <taxon>Vibrionaceae</taxon>
        <taxon>Enterovibrio</taxon>
    </lineage>
</organism>
<dbReference type="PANTHER" id="PTHR34857:SF2">
    <property type="entry name" value="SLL0384 PROTEIN"/>
    <property type="match status" value="1"/>
</dbReference>
<dbReference type="Proteomes" id="UP000190162">
    <property type="component" value="Unassembled WGS sequence"/>
</dbReference>
<keyword evidence="3" id="KW-1003">Cell membrane</keyword>
<protein>
    <submittedName>
        <fullName evidence="8">Cobalt/nickel transport system permease protein</fullName>
    </submittedName>
</protein>
<feature type="transmembrane region" description="Helical" evidence="7">
    <location>
        <begin position="125"/>
        <end position="147"/>
    </location>
</feature>
<keyword evidence="5 7" id="KW-1133">Transmembrane helix</keyword>
<keyword evidence="6 7" id="KW-0472">Membrane</keyword>
<dbReference type="RefSeq" id="WP_078753131.1">
    <property type="nucleotide sequence ID" value="NZ_FUXU01000037.1"/>
</dbReference>
<evidence type="ECO:0000256" key="2">
    <source>
        <dbReference type="ARBA" id="ARBA00008564"/>
    </source>
</evidence>
<comment type="similarity">
    <text evidence="2">Belongs to the CbiQ family.</text>
</comment>
<gene>
    <name evidence="8" type="ORF">SAMN02745132_02852</name>
</gene>
<feature type="transmembrane region" description="Helical" evidence="7">
    <location>
        <begin position="240"/>
        <end position="258"/>
    </location>
</feature>
<dbReference type="InterPro" id="IPR003339">
    <property type="entry name" value="ABC/ECF_trnsptr_transmembrane"/>
</dbReference>
<dbReference type="GO" id="GO:0006824">
    <property type="term" value="P:cobalt ion transport"/>
    <property type="evidence" value="ECO:0007669"/>
    <property type="project" value="InterPro"/>
</dbReference>
<dbReference type="AlphaFoldDB" id="A0A1T4UZ56"/>
<feature type="transmembrane region" description="Helical" evidence="7">
    <location>
        <begin position="72"/>
        <end position="91"/>
    </location>
</feature>
<dbReference type="EMBL" id="FUXU01000037">
    <property type="protein sequence ID" value="SKA57967.1"/>
    <property type="molecule type" value="Genomic_DNA"/>
</dbReference>
<keyword evidence="9" id="KW-1185">Reference proteome</keyword>
<dbReference type="InterPro" id="IPR051611">
    <property type="entry name" value="ECF_transporter_component"/>
</dbReference>
<name>A0A1T4UZ56_9GAMM</name>
<evidence type="ECO:0000256" key="4">
    <source>
        <dbReference type="ARBA" id="ARBA00022692"/>
    </source>
</evidence>
<dbReference type="Pfam" id="PF02361">
    <property type="entry name" value="CbiQ"/>
    <property type="match status" value="1"/>
</dbReference>
<evidence type="ECO:0000313" key="9">
    <source>
        <dbReference type="Proteomes" id="UP000190162"/>
    </source>
</evidence>
<proteinExistence type="inferred from homology"/>
<reference evidence="9" key="1">
    <citation type="submission" date="2017-02" db="EMBL/GenBank/DDBJ databases">
        <authorList>
            <person name="Varghese N."/>
            <person name="Submissions S."/>
        </authorList>
    </citation>
    <scope>NUCLEOTIDE SEQUENCE [LARGE SCALE GENOMIC DNA]</scope>
    <source>
        <strain evidence="9">DSM 22720</strain>
    </source>
</reference>
<evidence type="ECO:0000256" key="1">
    <source>
        <dbReference type="ARBA" id="ARBA00004651"/>
    </source>
</evidence>
<evidence type="ECO:0000256" key="3">
    <source>
        <dbReference type="ARBA" id="ARBA00022475"/>
    </source>
</evidence>
<evidence type="ECO:0000256" key="5">
    <source>
        <dbReference type="ARBA" id="ARBA00022989"/>
    </source>
</evidence>
<dbReference type="CDD" id="cd16914">
    <property type="entry name" value="EcfT"/>
    <property type="match status" value="1"/>
</dbReference>
<dbReference type="InterPro" id="IPR012809">
    <property type="entry name" value="ECF_CbiQ"/>
</dbReference>
<sequence length="259" mass="29293">MDNKPSQHAWLHLSRENKQSYLDLLDPRVRVAVAFTWVCVSLSLSSHRSLSIALMVSFLFLMMTNLKASKTLIQVAAVESFIIALVALLPFTTPGETWFTVFGFDATYEGAEKALFILMRSNASMLAVIALIGTLPTSTFVAVLNAFKLPTKLVQLMAFTLRYIDLIFKEYQRIRNALKIRGFVPQRSVHTMKTFGFVIGSLLLNTLERSERTLDAMKCRGYSGKFPFCEVFVFTLRDSLFLLAIFGMVVVIYSTEWVL</sequence>
<dbReference type="NCBIfam" id="TIGR02454">
    <property type="entry name" value="ECF_T_CbiQ"/>
    <property type="match status" value="1"/>
</dbReference>
<dbReference type="OrthoDB" id="4533at2"/>
<comment type="subcellular location">
    <subcellularLocation>
        <location evidence="1">Cell membrane</location>
        <topology evidence="1">Multi-pass membrane protein</topology>
    </subcellularLocation>
</comment>
<accession>A0A1T4UZ56</accession>
<evidence type="ECO:0000313" key="8">
    <source>
        <dbReference type="EMBL" id="SKA57967.1"/>
    </source>
</evidence>